<keyword evidence="7 11" id="KW-0472">Membrane</keyword>
<feature type="coiled-coil region" evidence="12">
    <location>
        <begin position="244"/>
        <end position="275"/>
    </location>
</feature>
<dbReference type="InterPro" id="IPR027304">
    <property type="entry name" value="Trigger_fact/SurA_dom_sf"/>
</dbReference>
<comment type="caution">
    <text evidence="14">The sequence shown here is derived from an EMBL/GenBank/DDBJ whole genome shotgun (WGS) entry which is preliminary data.</text>
</comment>
<comment type="similarity">
    <text evidence="3 11">Belongs to the PrsA family.</text>
</comment>
<keyword evidence="9 11" id="KW-0413">Isomerase</keyword>
<evidence type="ECO:0000313" key="15">
    <source>
        <dbReference type="Proteomes" id="UP000321574"/>
    </source>
</evidence>
<comment type="catalytic activity">
    <reaction evidence="1 11">
        <text>[protein]-peptidylproline (omega=180) = [protein]-peptidylproline (omega=0)</text>
        <dbReference type="Rhea" id="RHEA:16237"/>
        <dbReference type="Rhea" id="RHEA-COMP:10747"/>
        <dbReference type="Rhea" id="RHEA-COMP:10748"/>
        <dbReference type="ChEBI" id="CHEBI:83833"/>
        <dbReference type="ChEBI" id="CHEBI:83834"/>
        <dbReference type="EC" id="5.2.1.8"/>
    </reaction>
</comment>
<evidence type="ECO:0000313" key="14">
    <source>
        <dbReference type="EMBL" id="TXL63985.1"/>
    </source>
</evidence>
<evidence type="ECO:0000256" key="1">
    <source>
        <dbReference type="ARBA" id="ARBA00000971"/>
    </source>
</evidence>
<evidence type="ECO:0000256" key="5">
    <source>
        <dbReference type="ARBA" id="ARBA00022729"/>
    </source>
</evidence>
<dbReference type="Pfam" id="PF13616">
    <property type="entry name" value="Rotamase_3"/>
    <property type="match status" value="1"/>
</dbReference>
<dbReference type="InterPro" id="IPR000297">
    <property type="entry name" value="PPIase_PpiC"/>
</dbReference>
<dbReference type="OrthoDB" id="14196at2"/>
<evidence type="ECO:0000256" key="11">
    <source>
        <dbReference type="HAMAP-Rule" id="MF_01145"/>
    </source>
</evidence>
<dbReference type="InterPro" id="IPR023058">
    <property type="entry name" value="PPIase_PpiC_CS"/>
</dbReference>
<keyword evidence="12" id="KW-0175">Coiled coil</keyword>
<dbReference type="PROSITE" id="PS51257">
    <property type="entry name" value="PROKAR_LIPOPROTEIN"/>
    <property type="match status" value="1"/>
</dbReference>
<evidence type="ECO:0000256" key="8">
    <source>
        <dbReference type="ARBA" id="ARBA00023139"/>
    </source>
</evidence>
<evidence type="ECO:0000256" key="7">
    <source>
        <dbReference type="ARBA" id="ARBA00023136"/>
    </source>
</evidence>
<dbReference type="RefSeq" id="WP_147667598.1">
    <property type="nucleotide sequence ID" value="NZ_VDUW01000006.1"/>
</dbReference>
<feature type="domain" description="PpiC" evidence="13">
    <location>
        <begin position="136"/>
        <end position="225"/>
    </location>
</feature>
<dbReference type="PROSITE" id="PS50198">
    <property type="entry name" value="PPIC_PPIASE_2"/>
    <property type="match status" value="1"/>
</dbReference>
<comment type="function">
    <text evidence="11">Plays a major role in protein secretion by helping the post-translocational extracellular folding of several secreted proteins.</text>
</comment>
<dbReference type="EMBL" id="VDUW01000006">
    <property type="protein sequence ID" value="TXL63985.1"/>
    <property type="molecule type" value="Genomic_DNA"/>
</dbReference>
<keyword evidence="15" id="KW-1185">Reference proteome</keyword>
<dbReference type="GO" id="GO:0005886">
    <property type="term" value="C:plasma membrane"/>
    <property type="evidence" value="ECO:0007669"/>
    <property type="project" value="UniProtKB-SubCell"/>
</dbReference>
<dbReference type="EC" id="5.2.1.8" evidence="11"/>
<dbReference type="InterPro" id="IPR046357">
    <property type="entry name" value="PPIase_dom_sf"/>
</dbReference>
<dbReference type="AlphaFoldDB" id="A0A5C8NT31"/>
<evidence type="ECO:0000256" key="4">
    <source>
        <dbReference type="ARBA" id="ARBA00022475"/>
    </source>
</evidence>
<gene>
    <name evidence="11" type="primary">prsA</name>
    <name evidence="14" type="ORF">FHP05_09850</name>
</gene>
<dbReference type="PROSITE" id="PS01096">
    <property type="entry name" value="PPIC_PPIASE_1"/>
    <property type="match status" value="1"/>
</dbReference>
<reference evidence="14 15" key="1">
    <citation type="submission" date="2019-06" db="EMBL/GenBank/DDBJ databases">
        <title>Cerasibacillus sp. nov., isolated from maize field.</title>
        <authorList>
            <person name="Lin S.-Y."/>
            <person name="Tsai C.-F."/>
            <person name="Young C.-C."/>
        </authorList>
    </citation>
    <scope>NUCLEOTIDE SEQUENCE [LARGE SCALE GENOMIC DNA]</scope>
    <source>
        <strain evidence="14 15">CC-CFT480</strain>
    </source>
</reference>
<name>A0A5C8NT31_9BACI</name>
<dbReference type="InterPro" id="IPR050245">
    <property type="entry name" value="PrsA_foldase"/>
</dbReference>
<dbReference type="GO" id="GO:0006457">
    <property type="term" value="P:protein folding"/>
    <property type="evidence" value="ECO:0007669"/>
    <property type="project" value="UniProtKB-UniRule"/>
</dbReference>
<evidence type="ECO:0000256" key="9">
    <source>
        <dbReference type="ARBA" id="ARBA00023235"/>
    </source>
</evidence>
<keyword evidence="8 11" id="KW-0564">Palmitate</keyword>
<proteinExistence type="inferred from homology"/>
<dbReference type="PANTHER" id="PTHR47245:SF1">
    <property type="entry name" value="FOLDASE PROTEIN PRSA"/>
    <property type="match status" value="1"/>
</dbReference>
<comment type="subcellular location">
    <subcellularLocation>
        <location evidence="2 11">Cell membrane</location>
        <topology evidence="2 11">Lipid-anchor</topology>
    </subcellularLocation>
</comment>
<organism evidence="14 15">
    <name type="scientific">Cerasibacillus terrae</name>
    <dbReference type="NCBI Taxonomy" id="2498845"/>
    <lineage>
        <taxon>Bacteria</taxon>
        <taxon>Bacillati</taxon>
        <taxon>Bacillota</taxon>
        <taxon>Bacilli</taxon>
        <taxon>Bacillales</taxon>
        <taxon>Bacillaceae</taxon>
        <taxon>Cerasibacillus</taxon>
    </lineage>
</organism>
<keyword evidence="4 11" id="KW-1003">Cell membrane</keyword>
<evidence type="ECO:0000256" key="2">
    <source>
        <dbReference type="ARBA" id="ARBA00004193"/>
    </source>
</evidence>
<dbReference type="Proteomes" id="UP000321574">
    <property type="component" value="Unassembled WGS sequence"/>
</dbReference>
<evidence type="ECO:0000256" key="10">
    <source>
        <dbReference type="ARBA" id="ARBA00023288"/>
    </source>
</evidence>
<dbReference type="SUPFAM" id="SSF54534">
    <property type="entry name" value="FKBP-like"/>
    <property type="match status" value="1"/>
</dbReference>
<accession>A0A5C8NT31</accession>
<dbReference type="InterPro" id="IPR023059">
    <property type="entry name" value="Foldase_PrsA"/>
</dbReference>
<evidence type="ECO:0000256" key="3">
    <source>
        <dbReference type="ARBA" id="ARBA00006071"/>
    </source>
</evidence>
<evidence type="ECO:0000256" key="12">
    <source>
        <dbReference type="SAM" id="Coils"/>
    </source>
</evidence>
<sequence length="291" mass="32968">MKKIAIAATISAGLLVSGCNTGSGDVVIESKAGDITKDEFYTEMKNSIGDQVLQQMMLEKILEKEYDVEDKEVDKQVKEMKDELGEQFEMVLQQQGIQDEEQLKEQLHVSLLYEEAMFGDVEIPDKELKEQYKRMKTEVKASHILVSDEKEAKDIKNKLDDGADFAKLAKEHSSDGSSENGGDLGWFSTGEMVPQFEDAVFNMKKGEISDPVKSEFGYHIILLEDKRDKEEDIGSFEDNKEMIKNDLRNQKVDTEAKLKELLDNAKIEVKDEQFEGLFDTADPEMEEDAQG</sequence>
<evidence type="ECO:0000256" key="6">
    <source>
        <dbReference type="ARBA" id="ARBA00023110"/>
    </source>
</evidence>
<dbReference type="GO" id="GO:0003755">
    <property type="term" value="F:peptidyl-prolyl cis-trans isomerase activity"/>
    <property type="evidence" value="ECO:0007669"/>
    <property type="project" value="UniProtKB-UniRule"/>
</dbReference>
<dbReference type="HAMAP" id="MF_01145">
    <property type="entry name" value="Foldase_PrsA"/>
    <property type="match status" value="1"/>
</dbReference>
<evidence type="ECO:0000259" key="13">
    <source>
        <dbReference type="PROSITE" id="PS50198"/>
    </source>
</evidence>
<keyword evidence="10 11" id="KW-0449">Lipoprotein</keyword>
<keyword evidence="5 11" id="KW-0732">Signal</keyword>
<dbReference type="SUPFAM" id="SSF109998">
    <property type="entry name" value="Triger factor/SurA peptide-binding domain-like"/>
    <property type="match status" value="1"/>
</dbReference>
<protein>
    <recommendedName>
        <fullName evidence="11">Foldase protein PrsA</fullName>
        <ecNumber evidence="11">5.2.1.8</ecNumber>
    </recommendedName>
</protein>
<dbReference type="Gene3D" id="3.10.50.40">
    <property type="match status" value="1"/>
</dbReference>
<keyword evidence="6 11" id="KW-0697">Rotamase</keyword>
<dbReference type="PANTHER" id="PTHR47245">
    <property type="entry name" value="PEPTIDYLPROLYL ISOMERASE"/>
    <property type="match status" value="1"/>
</dbReference>